<dbReference type="PANTHER" id="PTHR43080">
    <property type="entry name" value="CBS DOMAIN-CONTAINING PROTEIN CBSX3, MITOCHONDRIAL"/>
    <property type="match status" value="1"/>
</dbReference>
<feature type="domain" description="CBS" evidence="3">
    <location>
        <begin position="11"/>
        <end position="72"/>
    </location>
</feature>
<evidence type="ECO:0000313" key="5">
    <source>
        <dbReference type="Proteomes" id="UP000182466"/>
    </source>
</evidence>
<dbReference type="OrthoDB" id="9807125at2"/>
<dbReference type="InterPro" id="IPR046342">
    <property type="entry name" value="CBS_dom_sf"/>
</dbReference>
<dbReference type="PANTHER" id="PTHR43080:SF2">
    <property type="entry name" value="CBS DOMAIN-CONTAINING PROTEIN"/>
    <property type="match status" value="1"/>
</dbReference>
<evidence type="ECO:0000259" key="3">
    <source>
        <dbReference type="PROSITE" id="PS51371"/>
    </source>
</evidence>
<dbReference type="RefSeq" id="WP_027261708.1">
    <property type="nucleotide sequence ID" value="NZ_FPAW01000009.1"/>
</dbReference>
<dbReference type="SUPFAM" id="SSF54631">
    <property type="entry name" value="CBS-domain pair"/>
    <property type="match status" value="1"/>
</dbReference>
<organism evidence="4 5">
    <name type="scientific">Sedimentitalea nanhaiensis</name>
    <dbReference type="NCBI Taxonomy" id="999627"/>
    <lineage>
        <taxon>Bacteria</taxon>
        <taxon>Pseudomonadati</taxon>
        <taxon>Pseudomonadota</taxon>
        <taxon>Alphaproteobacteria</taxon>
        <taxon>Rhodobacterales</taxon>
        <taxon>Paracoccaceae</taxon>
        <taxon>Sedimentitalea</taxon>
    </lineage>
</organism>
<evidence type="ECO:0000313" key="4">
    <source>
        <dbReference type="EMBL" id="SFT84533.1"/>
    </source>
</evidence>
<dbReference type="InterPro" id="IPR051257">
    <property type="entry name" value="Diverse_CBS-Domain"/>
</dbReference>
<reference evidence="4 5" key="1">
    <citation type="submission" date="2016-10" db="EMBL/GenBank/DDBJ databases">
        <authorList>
            <person name="de Groot N.N."/>
        </authorList>
    </citation>
    <scope>NUCLEOTIDE SEQUENCE [LARGE SCALE GENOMIC DNA]</scope>
    <source>
        <strain evidence="4 5">CGMCC 1.10959</strain>
    </source>
</reference>
<keyword evidence="1 2" id="KW-0129">CBS domain</keyword>
<evidence type="ECO:0000256" key="2">
    <source>
        <dbReference type="PROSITE-ProRule" id="PRU00703"/>
    </source>
</evidence>
<dbReference type="Pfam" id="PF00571">
    <property type="entry name" value="CBS"/>
    <property type="match status" value="2"/>
</dbReference>
<dbReference type="eggNOG" id="COG0517">
    <property type="taxonomic scope" value="Bacteria"/>
</dbReference>
<proteinExistence type="predicted"/>
<dbReference type="InterPro" id="IPR044725">
    <property type="entry name" value="CBSX3_CBS_dom"/>
</dbReference>
<dbReference type="PROSITE" id="PS51371">
    <property type="entry name" value="CBS"/>
    <property type="match status" value="2"/>
</dbReference>
<gene>
    <name evidence="4" type="ORF">SAMN05216236_10970</name>
</gene>
<dbReference type="EMBL" id="FPAW01000009">
    <property type="protein sequence ID" value="SFT84533.1"/>
    <property type="molecule type" value="Genomic_DNA"/>
</dbReference>
<feature type="domain" description="CBS" evidence="3">
    <location>
        <begin position="78"/>
        <end position="133"/>
    </location>
</feature>
<dbReference type="CDD" id="cd04623">
    <property type="entry name" value="CBS_pair_bac_euk"/>
    <property type="match status" value="1"/>
</dbReference>
<dbReference type="AlphaFoldDB" id="A0A1I7BBF8"/>
<evidence type="ECO:0000256" key="1">
    <source>
        <dbReference type="ARBA" id="ARBA00023122"/>
    </source>
</evidence>
<dbReference type="InterPro" id="IPR000644">
    <property type="entry name" value="CBS_dom"/>
</dbReference>
<accession>A0A1I7BBF8</accession>
<protein>
    <submittedName>
        <fullName evidence="4">CBS domain-containing protein</fullName>
    </submittedName>
</protein>
<keyword evidence="5" id="KW-1185">Reference proteome</keyword>
<name>A0A1I7BBF8_9RHOB</name>
<dbReference type="STRING" id="999627.SAMN05216236_10970"/>
<sequence>MLVHQILKSKAKTGVLTVASNAKVAEAARVLAENKIGSVVVSDDGGQTASGILSERDIVRELAGSGGSCLDQPVSAYMTAKLVTCTSNNSAQELLTTMTEGRFRHMPVVEDGKMIGLVTLGDVVKAQLSELAMEKEALQGMIMGH</sequence>
<dbReference type="SMART" id="SM00116">
    <property type="entry name" value="CBS"/>
    <property type="match status" value="2"/>
</dbReference>
<dbReference type="Proteomes" id="UP000182466">
    <property type="component" value="Unassembled WGS sequence"/>
</dbReference>
<dbReference type="Gene3D" id="3.10.580.10">
    <property type="entry name" value="CBS-domain"/>
    <property type="match status" value="1"/>
</dbReference>